<dbReference type="EMBL" id="CAMGYJ010000004">
    <property type="protein sequence ID" value="CAI0404755.1"/>
    <property type="molecule type" value="Genomic_DNA"/>
</dbReference>
<gene>
    <name evidence="1" type="ORF">LITE_LOCUS12599</name>
</gene>
<organism evidence="1 2">
    <name type="scientific">Linum tenue</name>
    <dbReference type="NCBI Taxonomy" id="586396"/>
    <lineage>
        <taxon>Eukaryota</taxon>
        <taxon>Viridiplantae</taxon>
        <taxon>Streptophyta</taxon>
        <taxon>Embryophyta</taxon>
        <taxon>Tracheophyta</taxon>
        <taxon>Spermatophyta</taxon>
        <taxon>Magnoliopsida</taxon>
        <taxon>eudicotyledons</taxon>
        <taxon>Gunneridae</taxon>
        <taxon>Pentapetalae</taxon>
        <taxon>rosids</taxon>
        <taxon>fabids</taxon>
        <taxon>Malpighiales</taxon>
        <taxon>Linaceae</taxon>
        <taxon>Linum</taxon>
    </lineage>
</organism>
<dbReference type="Proteomes" id="UP001154282">
    <property type="component" value="Unassembled WGS sequence"/>
</dbReference>
<accession>A0AAV0J5V8</accession>
<evidence type="ECO:0000313" key="2">
    <source>
        <dbReference type="Proteomes" id="UP001154282"/>
    </source>
</evidence>
<sequence length="179" mass="20463">MVRMSVDLRECDGTEAAERSMIRSPETRVENLAATLIDHDHVAESSPQEITMQKPSKQKEHWWDFGMVFSDINNRDALVDLMNIEEGLMDRRVATLHRSMSRGTNVTEYLLACKFKLCEGQRQNSDVAAMDADNDIATLGESSYDCEILSHTLYENPFLWNRIPLYAFTPAANYTMDCM</sequence>
<proteinExistence type="predicted"/>
<reference evidence="1" key="1">
    <citation type="submission" date="2022-08" db="EMBL/GenBank/DDBJ databases">
        <authorList>
            <person name="Gutierrez-Valencia J."/>
        </authorList>
    </citation>
    <scope>NUCLEOTIDE SEQUENCE</scope>
</reference>
<comment type="caution">
    <text evidence="1">The sequence shown here is derived from an EMBL/GenBank/DDBJ whole genome shotgun (WGS) entry which is preliminary data.</text>
</comment>
<dbReference type="AlphaFoldDB" id="A0AAV0J5V8"/>
<name>A0AAV0J5V8_9ROSI</name>
<protein>
    <submittedName>
        <fullName evidence="1">Uncharacterized protein</fullName>
    </submittedName>
</protein>
<keyword evidence="2" id="KW-1185">Reference proteome</keyword>
<evidence type="ECO:0000313" key="1">
    <source>
        <dbReference type="EMBL" id="CAI0404755.1"/>
    </source>
</evidence>